<dbReference type="AlphaFoldDB" id="A0AAE0G5E7"/>
<evidence type="ECO:0000256" key="1">
    <source>
        <dbReference type="SAM" id="SignalP"/>
    </source>
</evidence>
<proteinExistence type="predicted"/>
<dbReference type="Proteomes" id="UP001190700">
    <property type="component" value="Unassembled WGS sequence"/>
</dbReference>
<feature type="chain" id="PRO_5041968051" evidence="1">
    <location>
        <begin position="17"/>
        <end position="142"/>
    </location>
</feature>
<evidence type="ECO:0000313" key="2">
    <source>
        <dbReference type="EMBL" id="KAK3271901.1"/>
    </source>
</evidence>
<sequence>MLQVAALALAIVYIQTFHQMELLTAPDFNVYHDSYARANFFLTARVEDKETTGPLETTPETDIPAWALREDSAGYEDMQSVFRQVSHLELLQQVYWLVQSANIFLLLLRLQRNMAFQVSVTRTPRASVRWTVRKGGGRACGQ</sequence>
<dbReference type="EMBL" id="LGRX02009284">
    <property type="protein sequence ID" value="KAK3271901.1"/>
    <property type="molecule type" value="Genomic_DNA"/>
</dbReference>
<organism evidence="2 3">
    <name type="scientific">Cymbomonas tetramitiformis</name>
    <dbReference type="NCBI Taxonomy" id="36881"/>
    <lineage>
        <taxon>Eukaryota</taxon>
        <taxon>Viridiplantae</taxon>
        <taxon>Chlorophyta</taxon>
        <taxon>Pyramimonadophyceae</taxon>
        <taxon>Pyramimonadales</taxon>
        <taxon>Pyramimonadaceae</taxon>
        <taxon>Cymbomonas</taxon>
    </lineage>
</organism>
<protein>
    <submittedName>
        <fullName evidence="2">Uncharacterized protein</fullName>
    </submittedName>
</protein>
<accession>A0AAE0G5E7</accession>
<comment type="caution">
    <text evidence="2">The sequence shown here is derived from an EMBL/GenBank/DDBJ whole genome shotgun (WGS) entry which is preliminary data.</text>
</comment>
<name>A0AAE0G5E7_9CHLO</name>
<reference evidence="2 3" key="1">
    <citation type="journal article" date="2015" name="Genome Biol. Evol.">
        <title>Comparative Genomics of a Bacterivorous Green Alga Reveals Evolutionary Causalities and Consequences of Phago-Mixotrophic Mode of Nutrition.</title>
        <authorList>
            <person name="Burns J.A."/>
            <person name="Paasch A."/>
            <person name="Narechania A."/>
            <person name="Kim E."/>
        </authorList>
    </citation>
    <scope>NUCLEOTIDE SEQUENCE [LARGE SCALE GENOMIC DNA]</scope>
    <source>
        <strain evidence="2 3">PLY_AMNH</strain>
    </source>
</reference>
<gene>
    <name evidence="2" type="ORF">CYMTET_19772</name>
</gene>
<keyword evidence="3" id="KW-1185">Reference proteome</keyword>
<feature type="signal peptide" evidence="1">
    <location>
        <begin position="1"/>
        <end position="16"/>
    </location>
</feature>
<keyword evidence="1" id="KW-0732">Signal</keyword>
<evidence type="ECO:0000313" key="3">
    <source>
        <dbReference type="Proteomes" id="UP001190700"/>
    </source>
</evidence>